<dbReference type="GO" id="GO:0047307">
    <property type="term" value="F:diaminobutyrate-pyruvate transaminase activity"/>
    <property type="evidence" value="ECO:0007669"/>
    <property type="project" value="InterPro"/>
</dbReference>
<keyword evidence="14" id="KW-1185">Reference proteome</keyword>
<evidence type="ECO:0000256" key="4">
    <source>
        <dbReference type="ARBA" id="ARBA00008954"/>
    </source>
</evidence>
<evidence type="ECO:0000313" key="13">
    <source>
        <dbReference type="EMBL" id="MBB4981293.1"/>
    </source>
</evidence>
<dbReference type="PANTHER" id="PTHR43552:SF2">
    <property type="entry name" value="DIAMINOBUTYRATE--2-OXOGLUTARATE TRANSAMINASE"/>
    <property type="match status" value="1"/>
</dbReference>
<keyword evidence="7 12" id="KW-0032">Aminotransferase</keyword>
<evidence type="ECO:0000256" key="2">
    <source>
        <dbReference type="ARBA" id="ARBA00002189"/>
    </source>
</evidence>
<evidence type="ECO:0000256" key="5">
    <source>
        <dbReference type="ARBA" id="ARBA00013155"/>
    </source>
</evidence>
<comment type="cofactor">
    <cofactor evidence="1 12">
        <name>pyridoxal 5'-phosphate</name>
        <dbReference type="ChEBI" id="CHEBI:597326"/>
    </cofactor>
</comment>
<dbReference type="SUPFAM" id="SSF53383">
    <property type="entry name" value="PLP-dependent transferases"/>
    <property type="match status" value="1"/>
</dbReference>
<gene>
    <name evidence="13" type="ORF">GGE06_002203</name>
</gene>
<protein>
    <recommendedName>
        <fullName evidence="6 12">Diaminobutyrate--2-oxoglutarate transaminase</fullName>
        <ecNumber evidence="5 12">2.6.1.76</ecNumber>
    </recommendedName>
    <alternativeName>
        <fullName evidence="12">DABA aminotransferase</fullName>
    </alternativeName>
</protein>
<dbReference type="Pfam" id="PF00202">
    <property type="entry name" value="Aminotran_3"/>
    <property type="match status" value="1"/>
</dbReference>
<dbReference type="InterPro" id="IPR049704">
    <property type="entry name" value="Aminotrans_3_PPA_site"/>
</dbReference>
<dbReference type="EMBL" id="JACHJY010000003">
    <property type="protein sequence ID" value="MBB4981293.1"/>
    <property type="molecule type" value="Genomic_DNA"/>
</dbReference>
<dbReference type="InterPro" id="IPR015422">
    <property type="entry name" value="PyrdxlP-dep_Trfase_small"/>
</dbReference>
<dbReference type="Gene3D" id="3.90.1150.10">
    <property type="entry name" value="Aspartate Aminotransferase, domain 1"/>
    <property type="match status" value="1"/>
</dbReference>
<reference evidence="13 14" key="1">
    <citation type="submission" date="2020-08" db="EMBL/GenBank/DDBJ databases">
        <title>Genomic Encyclopedia of Type Strains, Phase III (KMG-III): the genomes of soil and plant-associated and newly described type strains.</title>
        <authorList>
            <person name="Whitman W."/>
        </authorList>
    </citation>
    <scope>NUCLEOTIDE SEQUENCE [LARGE SCALE GENOMIC DNA]</scope>
    <source>
        <strain evidence="13 14">SFB5A</strain>
    </source>
</reference>
<evidence type="ECO:0000256" key="1">
    <source>
        <dbReference type="ARBA" id="ARBA00001933"/>
    </source>
</evidence>
<organism evidence="13 14">
    <name type="scientific">Streptomyces nymphaeiformis</name>
    <dbReference type="NCBI Taxonomy" id="2663842"/>
    <lineage>
        <taxon>Bacteria</taxon>
        <taxon>Bacillati</taxon>
        <taxon>Actinomycetota</taxon>
        <taxon>Actinomycetes</taxon>
        <taxon>Kitasatosporales</taxon>
        <taxon>Streptomycetaceae</taxon>
        <taxon>Streptomyces</taxon>
    </lineage>
</organism>
<evidence type="ECO:0000256" key="11">
    <source>
        <dbReference type="RuleBase" id="RU003560"/>
    </source>
</evidence>
<dbReference type="GO" id="GO:0019491">
    <property type="term" value="P:ectoine biosynthetic process"/>
    <property type="evidence" value="ECO:0007669"/>
    <property type="project" value="UniProtKB-UniPathway"/>
</dbReference>
<keyword evidence="9 11" id="KW-0663">Pyridoxal phosphate</keyword>
<evidence type="ECO:0000313" key="14">
    <source>
        <dbReference type="Proteomes" id="UP000582643"/>
    </source>
</evidence>
<dbReference type="GO" id="GO:0030170">
    <property type="term" value="F:pyridoxal phosphate binding"/>
    <property type="evidence" value="ECO:0007669"/>
    <property type="project" value="InterPro"/>
</dbReference>
<dbReference type="NCBIfam" id="TIGR02407">
    <property type="entry name" value="ectoine_ectB"/>
    <property type="match status" value="1"/>
</dbReference>
<comment type="caution">
    <text evidence="13">The sequence shown here is derived from an EMBL/GenBank/DDBJ whole genome shotgun (WGS) entry which is preliminary data.</text>
</comment>
<name>A0A7W7TXU0_9ACTN</name>
<evidence type="ECO:0000256" key="7">
    <source>
        <dbReference type="ARBA" id="ARBA00022576"/>
    </source>
</evidence>
<proteinExistence type="inferred from homology"/>
<keyword evidence="8 12" id="KW-0808">Transferase</keyword>
<dbReference type="InterPro" id="IPR015424">
    <property type="entry name" value="PyrdxlP-dep_Trfase"/>
</dbReference>
<evidence type="ECO:0000256" key="12">
    <source>
        <dbReference type="RuleBase" id="RU365034"/>
    </source>
</evidence>
<dbReference type="GO" id="GO:0045303">
    <property type="term" value="F:diaminobutyrate-2-oxoglutarate transaminase activity"/>
    <property type="evidence" value="ECO:0007669"/>
    <property type="project" value="UniProtKB-EC"/>
</dbReference>
<dbReference type="NCBIfam" id="TIGR00709">
    <property type="entry name" value="dat"/>
    <property type="match status" value="1"/>
</dbReference>
<dbReference type="PANTHER" id="PTHR43552">
    <property type="entry name" value="DIAMINOBUTYRATE--2-OXOGLUTARATE AMINOTRANSFERASE"/>
    <property type="match status" value="1"/>
</dbReference>
<accession>A0A7W7TXU0</accession>
<dbReference type="PROSITE" id="PS00600">
    <property type="entry name" value="AA_TRANSFER_CLASS_3"/>
    <property type="match status" value="1"/>
</dbReference>
<evidence type="ECO:0000256" key="9">
    <source>
        <dbReference type="ARBA" id="ARBA00022898"/>
    </source>
</evidence>
<dbReference type="InterPro" id="IPR012773">
    <property type="entry name" value="Ectoine_EctB"/>
</dbReference>
<dbReference type="UniPathway" id="UPA00067">
    <property type="reaction ID" value="UER00121"/>
</dbReference>
<evidence type="ECO:0000256" key="8">
    <source>
        <dbReference type="ARBA" id="ARBA00022679"/>
    </source>
</evidence>
<comment type="catalytic activity">
    <reaction evidence="10 12">
        <text>L-2,4-diaminobutanoate + 2-oxoglutarate = L-aspartate 4-semialdehyde + L-glutamate</text>
        <dbReference type="Rhea" id="RHEA:11160"/>
        <dbReference type="ChEBI" id="CHEBI:16810"/>
        <dbReference type="ChEBI" id="CHEBI:29985"/>
        <dbReference type="ChEBI" id="CHEBI:58761"/>
        <dbReference type="ChEBI" id="CHEBI:537519"/>
        <dbReference type="EC" id="2.6.1.76"/>
    </reaction>
</comment>
<dbReference type="InterPro" id="IPR015421">
    <property type="entry name" value="PyrdxlP-dep_Trfase_major"/>
</dbReference>
<comment type="function">
    <text evidence="2 12">Catalyzes reversively the conversion of L-aspartate beta-semialdehyde (ASA) to L-2,4-diaminobutyrate (DABA) by transamination with L-glutamate.</text>
</comment>
<comment type="similarity">
    <text evidence="4 11">Belongs to the class-III pyridoxal-phosphate-dependent aminotransferase family.</text>
</comment>
<dbReference type="AlphaFoldDB" id="A0A7W7TXU0"/>
<evidence type="ECO:0000256" key="6">
    <source>
        <dbReference type="ARBA" id="ARBA00014798"/>
    </source>
</evidence>
<dbReference type="PIRSF" id="PIRSF000521">
    <property type="entry name" value="Transaminase_4ab_Lys_Orn"/>
    <property type="match status" value="1"/>
</dbReference>
<sequence>MTLTDIAAPSVFETVESEVRSYCRAWPVVFERAAGSRLYDEDGRPYLDFFAGAGSLNYGHNNPVLKRALLDYLADDGITHGLDMSTTAKRAFLETFRATVLEPRALPYKVMFPGPTGTNAVEAALKLARKVTGRQTVVSFTNAFHGMSLGSLAVTGNAAKRAGAGVPLHHAARMPFDDYLDGQVTDFLWFERLLDDSGSGLDHPAAVIVETVQGEGGINVARAEWLRGLAELCRRHDMLLIADDIQMGCGRTGDFFSFEEAGITPDIVTLSKSISGYGLPMSLCLFRPELDLWEPGEHNGTFRGNNPAFVTATAALDAYWRDGALRERTLNRAARVERALLDLCGDDAATGVAVRGRGLVWGLEFADGERAEAVCRRAFETGLLLETSGPRGEVVKLLPPLTATDDELDEGLGVLARSVRHTAGRRAA</sequence>
<evidence type="ECO:0000256" key="10">
    <source>
        <dbReference type="ARBA" id="ARBA00049111"/>
    </source>
</evidence>
<dbReference type="InterPro" id="IPR005814">
    <property type="entry name" value="Aminotrans_3"/>
</dbReference>
<dbReference type="Proteomes" id="UP000582643">
    <property type="component" value="Unassembled WGS sequence"/>
</dbReference>
<dbReference type="NCBIfam" id="NF006733">
    <property type="entry name" value="PRK09264.1"/>
    <property type="match status" value="1"/>
</dbReference>
<dbReference type="InterPro" id="IPR004637">
    <property type="entry name" value="Dat"/>
</dbReference>
<dbReference type="Gene3D" id="3.40.640.10">
    <property type="entry name" value="Type I PLP-dependent aspartate aminotransferase-like (Major domain)"/>
    <property type="match status" value="1"/>
</dbReference>
<evidence type="ECO:0000256" key="3">
    <source>
        <dbReference type="ARBA" id="ARBA00004946"/>
    </source>
</evidence>
<comment type="pathway">
    <text evidence="3 12">Amine and polyamine biosynthesis; ectoine biosynthesis; L-ectoine from L-aspartate 4-semialdehyde: step 1/3.</text>
</comment>
<dbReference type="EC" id="2.6.1.76" evidence="5 12"/>
<dbReference type="CDD" id="cd00610">
    <property type="entry name" value="OAT_like"/>
    <property type="match status" value="1"/>
</dbReference>